<dbReference type="AlphaFoldDB" id="A0A6F9DFX7"/>
<accession>A0A6F9DFX7</accession>
<evidence type="ECO:0000256" key="4">
    <source>
        <dbReference type="ARBA" id="ARBA00023242"/>
    </source>
</evidence>
<protein>
    <recommendedName>
        <fullName evidence="3">Integrator complex subunit 10</fullName>
    </recommendedName>
</protein>
<comment type="subunit">
    <text evidence="5">Component of the Integrator complex, composed of core subunits INTS1, INTS2, INTS3, INTS4, INTS5, INTS6, INTS7, INTS8, INTS9/RC74, INTS10, INTS11/CPSF3L, INTS12, INTS13, INTS14 and INTS15. The core complex associates with protein phosphatase 2A subunits PPP2CA and PPP2R1A, to form the Integrator-PP2A (INTAC) complex. INTS10 is part of the tail subcomplex, composed of INTS10, INTS13, INTS14 and INTS15.</text>
</comment>
<gene>
    <name evidence="6" type="primary">Ints10</name>
</gene>
<dbReference type="InterPro" id="IPR026164">
    <property type="entry name" value="Int_cplx_su10"/>
</dbReference>
<evidence type="ECO:0000256" key="1">
    <source>
        <dbReference type="ARBA" id="ARBA00004123"/>
    </source>
</evidence>
<dbReference type="Pfam" id="PF21045">
    <property type="entry name" value="INT10"/>
    <property type="match status" value="3"/>
</dbReference>
<evidence type="ECO:0000256" key="3">
    <source>
        <dbReference type="ARBA" id="ARBA00016811"/>
    </source>
</evidence>
<evidence type="ECO:0000256" key="5">
    <source>
        <dbReference type="ARBA" id="ARBA00062419"/>
    </source>
</evidence>
<sequence>MSASIGELQIHCPASIFDMAANQEEWILGVSKSQTDSDIYSARSWLLTAKTIFPQSFRLQIEEYHLELRKKNTEECARVLNEIYRDFSNEPQLWKEIELLIEATEKSNDDFRKEIFDHLPPITQQGMIIGSAESVVNVAHYCRLMLLLMNKFPETISKYGLAITEKLVETERRVAENNTVNYCRTLLVRKVLPVICRYGNVGVSHKHFYKWLQKATEFYACFFTASDDAERRESWTEMSKLLSWIAMRCEWSLDSNSSDNDSISDRMSFMRDLFRRSRTDVDGAVNRKQIFYSTIILLFEAASTYMLLLDPSIYEDNSSTDQPYIHICVVGDQGQPQTSPGMQGASKRTSDLREAYNVGKEAWNILHSIDSFEKDFNHLTRRWKCERWLWFQLFLVDLHNMDGNYKAALSRLNAVESKLQELCPRKEVISRIYCLLASTLYSLEKFQESCEYIFQLLSHLPYTYHPNSEQVTRLLPLGNPQNHDLLLGGAQPSLQSVVLSVEDLLPFWVHVFISSLESVMRSVEDDQVLGHLIILSQYDWPRWKSQSSRVLTRLVEKRSFKFDLFFQYVINIDILEEIAYIKNQETCKLNLKQNPTERAHVTRGVNREADEEFWSAMKRNAQRSRESAADLVHRYLSENREVILSCINIVEPR</sequence>
<dbReference type="PRINTS" id="PR02106">
    <property type="entry name" value="INTSUBUNIT10"/>
</dbReference>
<dbReference type="PANTHER" id="PTHR16055">
    <property type="entry name" value="INTEGRATOR COMPLEX SUBUNIT 10"/>
    <property type="match status" value="1"/>
</dbReference>
<evidence type="ECO:0000256" key="2">
    <source>
        <dbReference type="ARBA" id="ARBA00010391"/>
    </source>
</evidence>
<name>A0A6F9DFX7_9ASCI</name>
<dbReference type="PANTHER" id="PTHR16055:SF2">
    <property type="entry name" value="INTEGRATOR COMPLEX SUBUNIT 10"/>
    <property type="match status" value="1"/>
</dbReference>
<keyword evidence="4" id="KW-0539">Nucleus</keyword>
<proteinExistence type="evidence at transcript level"/>
<reference evidence="6" key="1">
    <citation type="submission" date="2020-04" db="EMBL/GenBank/DDBJ databases">
        <authorList>
            <person name="Neveu A P."/>
        </authorList>
    </citation>
    <scope>NUCLEOTIDE SEQUENCE</scope>
    <source>
        <tissue evidence="6">Whole embryo</tissue>
    </source>
</reference>
<comment type="similarity">
    <text evidence="2">Belongs to the Integrator subunit 10 family.</text>
</comment>
<dbReference type="GO" id="GO:0016180">
    <property type="term" value="P:snRNA processing"/>
    <property type="evidence" value="ECO:0007669"/>
    <property type="project" value="InterPro"/>
</dbReference>
<comment type="subcellular location">
    <subcellularLocation>
        <location evidence="1">Nucleus</location>
    </subcellularLocation>
</comment>
<dbReference type="EMBL" id="LR786001">
    <property type="protein sequence ID" value="CAB3256326.1"/>
    <property type="molecule type" value="mRNA"/>
</dbReference>
<organism evidence="6">
    <name type="scientific">Phallusia mammillata</name>
    <dbReference type="NCBI Taxonomy" id="59560"/>
    <lineage>
        <taxon>Eukaryota</taxon>
        <taxon>Metazoa</taxon>
        <taxon>Chordata</taxon>
        <taxon>Tunicata</taxon>
        <taxon>Ascidiacea</taxon>
        <taxon>Phlebobranchia</taxon>
        <taxon>Ascidiidae</taxon>
        <taxon>Phallusia</taxon>
    </lineage>
</organism>
<dbReference type="GO" id="GO:0032039">
    <property type="term" value="C:integrator complex"/>
    <property type="evidence" value="ECO:0007669"/>
    <property type="project" value="InterPro"/>
</dbReference>
<evidence type="ECO:0000313" key="6">
    <source>
        <dbReference type="EMBL" id="CAB3256326.1"/>
    </source>
</evidence>